<keyword evidence="2" id="KW-0479">Metal-binding</keyword>
<accession>A0A8D8UTX7</accession>
<dbReference type="GO" id="GO:0051213">
    <property type="term" value="F:dioxygenase activity"/>
    <property type="evidence" value="ECO:0007669"/>
    <property type="project" value="UniProtKB-KW"/>
</dbReference>
<reference evidence="5" key="1">
    <citation type="submission" date="2021-05" db="EMBL/GenBank/DDBJ databases">
        <authorList>
            <person name="Alioto T."/>
            <person name="Alioto T."/>
            <person name="Gomez Garrido J."/>
        </authorList>
    </citation>
    <scope>NUCLEOTIDE SEQUENCE</scope>
</reference>
<dbReference type="SUPFAM" id="SSF51197">
    <property type="entry name" value="Clavaminate synthase-like"/>
    <property type="match status" value="1"/>
</dbReference>
<dbReference type="GO" id="GO:0046872">
    <property type="term" value="F:metal ion binding"/>
    <property type="evidence" value="ECO:0007669"/>
    <property type="project" value="UniProtKB-KW"/>
</dbReference>
<organism evidence="5">
    <name type="scientific">Cacopsylla melanoneura</name>
    <dbReference type="NCBI Taxonomy" id="428564"/>
    <lineage>
        <taxon>Eukaryota</taxon>
        <taxon>Metazoa</taxon>
        <taxon>Ecdysozoa</taxon>
        <taxon>Arthropoda</taxon>
        <taxon>Hexapoda</taxon>
        <taxon>Insecta</taxon>
        <taxon>Pterygota</taxon>
        <taxon>Neoptera</taxon>
        <taxon>Paraneoptera</taxon>
        <taxon>Hemiptera</taxon>
        <taxon>Sternorrhyncha</taxon>
        <taxon>Psylloidea</taxon>
        <taxon>Psyllidae</taxon>
        <taxon>Psyllinae</taxon>
        <taxon>Cacopsylla</taxon>
    </lineage>
</organism>
<sequence length="284" mass="32205">MRMSLKDKFDKDGYVILENFLSPDEVQRVKEAGLALTKDIDNETDRIVFNTASGSETKKNRDQYLMQSADKVCYFYEDGAVGPKGELLVPADVSLNKVGHALAEKIPAFHEATFNDRVREVCYQLDLKVPVLVQSMYMYKNPKTGSEVGSHQDSTYLYTEPDSLVGFWIALDDATLDNGCLWFIPSSHRGGVHCRSKRNPDLNADEPIIMDRPAPSYPSSSFVSAPVQKGTCVLIHGQVVHRSEPNRSNDSRHAYTFHLYDQGVSKYSPENWLQREKFPRIYQQ</sequence>
<dbReference type="Gene3D" id="2.60.120.620">
    <property type="entry name" value="q2cbj1_9rhob like domain"/>
    <property type="match status" value="1"/>
</dbReference>
<evidence type="ECO:0000256" key="4">
    <source>
        <dbReference type="ARBA" id="ARBA00038356"/>
    </source>
</evidence>
<dbReference type="InterPro" id="IPR008775">
    <property type="entry name" value="Phytyl_CoA_dOase-like"/>
</dbReference>
<comment type="cofactor">
    <cofactor evidence="1">
        <name>Fe cation</name>
        <dbReference type="ChEBI" id="CHEBI:24875"/>
    </cofactor>
</comment>
<dbReference type="PANTHER" id="PTHR20883">
    <property type="entry name" value="PHYTANOYL-COA DIOXYGENASE DOMAIN CONTAINING 1"/>
    <property type="match status" value="1"/>
</dbReference>
<dbReference type="EMBL" id="HBUF01247688">
    <property type="protein sequence ID" value="CAG6678958.1"/>
    <property type="molecule type" value="Transcribed_RNA"/>
</dbReference>
<keyword evidence="3" id="KW-0408">Iron</keyword>
<protein>
    <submittedName>
        <fullName evidence="5">Phytanoyl-CoA dioxygenase domain-containing protein 1</fullName>
    </submittedName>
</protein>
<dbReference type="EMBL" id="HBUF01348563">
    <property type="protein sequence ID" value="CAG6711774.1"/>
    <property type="molecule type" value="Transcribed_RNA"/>
</dbReference>
<comment type="similarity">
    <text evidence="4">Belongs to the PhyH family. PHYHD1 subfamily.</text>
</comment>
<evidence type="ECO:0000256" key="2">
    <source>
        <dbReference type="ARBA" id="ARBA00022723"/>
    </source>
</evidence>
<keyword evidence="5" id="KW-0560">Oxidoreductase</keyword>
<dbReference type="PANTHER" id="PTHR20883:SF15">
    <property type="entry name" value="PHYTANOYL-COA DIOXYGENASE DOMAIN-CONTAINING PROTEIN 1"/>
    <property type="match status" value="1"/>
</dbReference>
<dbReference type="EMBL" id="HBUF01348562">
    <property type="protein sequence ID" value="CAG6711772.1"/>
    <property type="molecule type" value="Transcribed_RNA"/>
</dbReference>
<keyword evidence="5" id="KW-0223">Dioxygenase</keyword>
<name>A0A8D8UTX7_9HEMI</name>
<evidence type="ECO:0000256" key="1">
    <source>
        <dbReference type="ARBA" id="ARBA00001962"/>
    </source>
</evidence>
<dbReference type="AlphaFoldDB" id="A0A8D8UTX7"/>
<dbReference type="Pfam" id="PF05721">
    <property type="entry name" value="PhyH"/>
    <property type="match status" value="1"/>
</dbReference>
<dbReference type="EMBL" id="HBUF01594649">
    <property type="protein sequence ID" value="CAG6774407.1"/>
    <property type="molecule type" value="Transcribed_RNA"/>
</dbReference>
<evidence type="ECO:0000313" key="5">
    <source>
        <dbReference type="EMBL" id="CAG6711774.1"/>
    </source>
</evidence>
<evidence type="ECO:0000256" key="3">
    <source>
        <dbReference type="ARBA" id="ARBA00023004"/>
    </source>
</evidence>
<proteinExistence type="inferred from homology"/>